<dbReference type="PANTHER" id="PTHR37957:SF1">
    <property type="entry name" value="PHYTASE-LIKE DOMAIN-CONTAINING PROTEIN"/>
    <property type="match status" value="1"/>
</dbReference>
<evidence type="ECO:0000259" key="2">
    <source>
        <dbReference type="Pfam" id="PF13449"/>
    </source>
</evidence>
<comment type="caution">
    <text evidence="3">The sequence shown here is derived from an EMBL/GenBank/DDBJ whole genome shotgun (WGS) entry which is preliminary data.</text>
</comment>
<dbReference type="SUPFAM" id="SSF63825">
    <property type="entry name" value="YWTD domain"/>
    <property type="match status" value="1"/>
</dbReference>
<sequence>MELESWCKLHSGAIKHIMLLGISVLLCIARHSLALPRLTAYDSATLNGVTYVNKGIVAFGLIPSNATDATGDTMGGFGSAIALKRGTFRRNNDTFSGTLLARPDRGFNVDGPIDYQARQYEIDFLLTPYYGSENLSFEDAQKTLELSYKKIIMQYDRLHKKTSGSDPTAVRKSQPQSQQNSFLDPALPIVSKEDNRIVIDVEGLVANDDGSFWVSDEYGPYIYKFSANGQLIETIQPPDAFLPRDTAGSLNFTSITDPITGRSANQGFPLTYFVFACFEGLTLDADSGLLYTMLQSATVQDGGGDKKTS</sequence>
<proteinExistence type="predicted"/>
<feature type="compositionally biased region" description="Polar residues" evidence="1">
    <location>
        <begin position="171"/>
        <end position="182"/>
    </location>
</feature>
<dbReference type="PANTHER" id="PTHR37957">
    <property type="entry name" value="BLR7070 PROTEIN"/>
    <property type="match status" value="1"/>
</dbReference>
<feature type="region of interest" description="Disordered" evidence="1">
    <location>
        <begin position="161"/>
        <end position="182"/>
    </location>
</feature>
<dbReference type="InterPro" id="IPR027372">
    <property type="entry name" value="Phytase-like_dom"/>
</dbReference>
<dbReference type="EMBL" id="JAACJL010000060">
    <property type="protein sequence ID" value="KAF4609754.1"/>
    <property type="molecule type" value="Genomic_DNA"/>
</dbReference>
<protein>
    <recommendedName>
        <fullName evidence="2">Phytase-like domain-containing protein</fullName>
    </recommendedName>
</protein>
<evidence type="ECO:0000313" key="4">
    <source>
        <dbReference type="Proteomes" id="UP000521872"/>
    </source>
</evidence>
<reference evidence="3 4" key="1">
    <citation type="submission" date="2019-12" db="EMBL/GenBank/DDBJ databases">
        <authorList>
            <person name="Floudas D."/>
            <person name="Bentzer J."/>
            <person name="Ahren D."/>
            <person name="Johansson T."/>
            <person name="Persson P."/>
            <person name="Tunlid A."/>
        </authorList>
    </citation>
    <scope>NUCLEOTIDE SEQUENCE [LARGE SCALE GENOMIC DNA]</scope>
    <source>
        <strain evidence="3 4">CBS 102.39</strain>
    </source>
</reference>
<dbReference type="AlphaFoldDB" id="A0A8H4QES3"/>
<name>A0A8H4QES3_9AGAR</name>
<evidence type="ECO:0000256" key="1">
    <source>
        <dbReference type="SAM" id="MobiDB-lite"/>
    </source>
</evidence>
<organism evidence="3 4">
    <name type="scientific">Agrocybe pediades</name>
    <dbReference type="NCBI Taxonomy" id="84607"/>
    <lineage>
        <taxon>Eukaryota</taxon>
        <taxon>Fungi</taxon>
        <taxon>Dikarya</taxon>
        <taxon>Basidiomycota</taxon>
        <taxon>Agaricomycotina</taxon>
        <taxon>Agaricomycetes</taxon>
        <taxon>Agaricomycetidae</taxon>
        <taxon>Agaricales</taxon>
        <taxon>Agaricineae</taxon>
        <taxon>Strophariaceae</taxon>
        <taxon>Agrocybe</taxon>
    </lineage>
</organism>
<feature type="domain" description="Phytase-like" evidence="2">
    <location>
        <begin position="158"/>
        <end position="305"/>
    </location>
</feature>
<accession>A0A8H4QES3</accession>
<dbReference type="Proteomes" id="UP000521872">
    <property type="component" value="Unassembled WGS sequence"/>
</dbReference>
<gene>
    <name evidence="3" type="ORF">D9613_012031</name>
</gene>
<keyword evidence="4" id="KW-1185">Reference proteome</keyword>
<dbReference type="Pfam" id="PF13449">
    <property type="entry name" value="Phytase-like"/>
    <property type="match status" value="1"/>
</dbReference>
<evidence type="ECO:0000313" key="3">
    <source>
        <dbReference type="EMBL" id="KAF4609754.1"/>
    </source>
</evidence>